<sequence length="876" mass="96477">MCCRAMLASAKTSHSGNVASHTEALKATLDFVLHTDFNPLTMNCSKKQVDLLFQLYSNAVQLTSSVGTDASFNENESLYPARSISATVASQSRTTRRTNSITSSSGFDVVDDESVSSESTPKPSVTSLETPTISPSLVHVSLWVQWTLPKLSFNLFGNDRGSDLRITTEMEDWSASFDYQNGHFKAQCKVGNLSITHYEIGSSGQWTTGPGGGTILARQDSLSSSLSKVHDSKSDDSDPGRHGFLYVEYTASSVIVPSFKAAFEHDDVFQNSFGYSQDVHVTIQPFDFILWCPLLYTITTVFHTFASLQSDSVGKCESQGVPLLDPGVETHKILTNLPEINLKLRGFRVVVPSCIDPRMFTGKQDHSNVVNNSDLFTIQATSLLVSSRLENPISRLVLDKKLSKALTAFARSRRGSAAERGLGDTQYKIEVKGLRIWSGCWEELCRMLPNQDPSRIERDLLEQNPALEWNTHSGQDRSSALVIPVVSDLDIKCIVAPPISLTTSSKSQRWNKPIFGLSFEVNLTTDVECFISKTQVQLMQTILKENITNSGLSNDDVTSDVTTDTPTAFSHPPRVAAPEEKLDSGCGSECSHKNRHVIKSRDSKPDVQEMECLATAGGLSVFVYEHSTTGEAWTQLVPVVRVSLIQPAFNCTRRADSDTIQISCFDISLAKCKSNTRSADNTQLVPSAQDYDVIWFRTGDGSPDKHTELAPAFANFTCKLYPSSPADLKLDFGRPIWIDVDLGLLERLQDFSTDLNMQETKLDNEHQTSSESDVMNIVRSVAISTDYVAITATAGQDMEIDPVVKVSCSSMNLGVSLKADEREDFCQRIAANLHLCAITIATSIDDKLRSFLLPYDASIDLELFCSSPSISQDTYW</sequence>
<accession>A0A6S7J900</accession>
<dbReference type="OrthoDB" id="445152at2759"/>
<reference evidence="2" key="1">
    <citation type="submission" date="2020-04" db="EMBL/GenBank/DDBJ databases">
        <authorList>
            <person name="Alioto T."/>
            <person name="Alioto T."/>
            <person name="Gomez Garrido J."/>
        </authorList>
    </citation>
    <scope>NUCLEOTIDE SEQUENCE</scope>
    <source>
        <strain evidence="2">A484AB</strain>
    </source>
</reference>
<feature type="region of interest" description="Disordered" evidence="1">
    <location>
        <begin position="554"/>
        <end position="575"/>
    </location>
</feature>
<keyword evidence="3" id="KW-1185">Reference proteome</keyword>
<gene>
    <name evidence="2" type="ORF">PACLA_8A083594</name>
</gene>
<dbReference type="InterPro" id="IPR039782">
    <property type="entry name" value="VPS13B"/>
</dbReference>
<evidence type="ECO:0000313" key="2">
    <source>
        <dbReference type="EMBL" id="CAB4027068.1"/>
    </source>
</evidence>
<evidence type="ECO:0000313" key="3">
    <source>
        <dbReference type="Proteomes" id="UP001152795"/>
    </source>
</evidence>
<name>A0A6S7J900_PARCT</name>
<dbReference type="AlphaFoldDB" id="A0A6S7J900"/>
<evidence type="ECO:0000256" key="1">
    <source>
        <dbReference type="SAM" id="MobiDB-lite"/>
    </source>
</evidence>
<organism evidence="2 3">
    <name type="scientific">Paramuricea clavata</name>
    <name type="common">Red gorgonian</name>
    <name type="synonym">Violescent sea-whip</name>
    <dbReference type="NCBI Taxonomy" id="317549"/>
    <lineage>
        <taxon>Eukaryota</taxon>
        <taxon>Metazoa</taxon>
        <taxon>Cnidaria</taxon>
        <taxon>Anthozoa</taxon>
        <taxon>Octocorallia</taxon>
        <taxon>Malacalcyonacea</taxon>
        <taxon>Plexauridae</taxon>
        <taxon>Paramuricea</taxon>
    </lineage>
</organism>
<dbReference type="PANTHER" id="PTHR12517">
    <property type="entry name" value="VACUOLAR PROTEIN SORTING-ASSOCIATED PROTEIN 13B"/>
    <property type="match status" value="1"/>
</dbReference>
<dbReference type="EMBL" id="CACRXK020014583">
    <property type="protein sequence ID" value="CAB4027068.1"/>
    <property type="molecule type" value="Genomic_DNA"/>
</dbReference>
<protein>
    <submittedName>
        <fullName evidence="2">Uncharacterized protein</fullName>
    </submittedName>
</protein>
<feature type="compositionally biased region" description="Low complexity" evidence="1">
    <location>
        <begin position="555"/>
        <end position="565"/>
    </location>
</feature>
<feature type="region of interest" description="Disordered" evidence="1">
    <location>
        <begin position="89"/>
        <end position="130"/>
    </location>
</feature>
<feature type="compositionally biased region" description="Polar residues" evidence="1">
    <location>
        <begin position="120"/>
        <end position="130"/>
    </location>
</feature>
<feature type="compositionally biased region" description="Low complexity" evidence="1">
    <location>
        <begin position="90"/>
        <end position="108"/>
    </location>
</feature>
<proteinExistence type="predicted"/>
<dbReference type="Proteomes" id="UP001152795">
    <property type="component" value="Unassembled WGS sequence"/>
</dbReference>
<dbReference type="PANTHER" id="PTHR12517:SF0">
    <property type="entry name" value="INTERMEMBRANE LIPID TRANSFER PROTEIN VPS13B"/>
    <property type="match status" value="1"/>
</dbReference>
<comment type="caution">
    <text evidence="2">The sequence shown here is derived from an EMBL/GenBank/DDBJ whole genome shotgun (WGS) entry which is preliminary data.</text>
</comment>